<evidence type="ECO:0000259" key="11">
    <source>
        <dbReference type="PROSITE" id="PS50050"/>
    </source>
</evidence>
<keyword evidence="3" id="KW-0677">Repeat</keyword>
<dbReference type="PROSITE" id="PS00652">
    <property type="entry name" value="TNFR_NGFR_1"/>
    <property type="match status" value="1"/>
</dbReference>
<dbReference type="PROSITE" id="PS50050">
    <property type="entry name" value="TNFR_NGFR_2"/>
    <property type="match status" value="1"/>
</dbReference>
<dbReference type="Proteomes" id="UP000261360">
    <property type="component" value="Unplaced"/>
</dbReference>
<keyword evidence="7" id="KW-0675">Receptor</keyword>
<dbReference type="AlphaFoldDB" id="A0A3B4YCZ2"/>
<evidence type="ECO:0000256" key="3">
    <source>
        <dbReference type="ARBA" id="ARBA00022737"/>
    </source>
</evidence>
<evidence type="ECO:0000256" key="10">
    <source>
        <dbReference type="SAM" id="Phobius"/>
    </source>
</evidence>
<keyword evidence="4 10" id="KW-1133">Transmembrane helix</keyword>
<feature type="domain" description="TNFR-Cys" evidence="11">
    <location>
        <begin position="28"/>
        <end position="68"/>
    </location>
</feature>
<evidence type="ECO:0000256" key="5">
    <source>
        <dbReference type="ARBA" id="ARBA00023136"/>
    </source>
</evidence>
<evidence type="ECO:0000256" key="9">
    <source>
        <dbReference type="PROSITE-ProRule" id="PRU00206"/>
    </source>
</evidence>
<dbReference type="GO" id="GO:0043123">
    <property type="term" value="P:positive regulation of canonical NF-kappaB signal transduction"/>
    <property type="evidence" value="ECO:0007669"/>
    <property type="project" value="InterPro"/>
</dbReference>
<dbReference type="SMART" id="SM00208">
    <property type="entry name" value="TNFR"/>
    <property type="match status" value="1"/>
</dbReference>
<evidence type="ECO:0000256" key="2">
    <source>
        <dbReference type="ARBA" id="ARBA00022692"/>
    </source>
</evidence>
<dbReference type="GeneTree" id="ENSGT00940000177286"/>
<reference evidence="12" key="2">
    <citation type="submission" date="2025-09" db="UniProtKB">
        <authorList>
            <consortium name="Ensembl"/>
        </authorList>
    </citation>
    <scope>IDENTIFICATION</scope>
</reference>
<evidence type="ECO:0000256" key="4">
    <source>
        <dbReference type="ARBA" id="ARBA00022989"/>
    </source>
</evidence>
<name>A0A3B4YCZ2_SERLL</name>
<feature type="transmembrane region" description="Helical" evidence="10">
    <location>
        <begin position="87"/>
        <end position="110"/>
    </location>
</feature>
<keyword evidence="2 10" id="KW-0812">Transmembrane</keyword>
<dbReference type="Gene3D" id="2.10.50.10">
    <property type="entry name" value="Tumor Necrosis Factor Receptor, subunit A, domain 2"/>
    <property type="match status" value="1"/>
</dbReference>
<evidence type="ECO:0000256" key="6">
    <source>
        <dbReference type="ARBA" id="ARBA00023157"/>
    </source>
</evidence>
<dbReference type="Ensembl" id="ENSSLDT00000028249.1">
    <property type="protein sequence ID" value="ENSSLDP00000027412.1"/>
    <property type="gene ID" value="ENSSLDG00000021240.1"/>
</dbReference>
<keyword evidence="6" id="KW-1015">Disulfide bond</keyword>
<reference evidence="12" key="1">
    <citation type="submission" date="2025-08" db="UniProtKB">
        <authorList>
            <consortium name="Ensembl"/>
        </authorList>
    </citation>
    <scope>IDENTIFICATION</scope>
</reference>
<dbReference type="GO" id="GO:0038023">
    <property type="term" value="F:signaling receptor activity"/>
    <property type="evidence" value="ECO:0007669"/>
    <property type="project" value="InterPro"/>
</dbReference>
<dbReference type="GO" id="GO:0046330">
    <property type="term" value="P:positive regulation of JNK cascade"/>
    <property type="evidence" value="ECO:0007669"/>
    <property type="project" value="InterPro"/>
</dbReference>
<organism evidence="12 13">
    <name type="scientific">Seriola lalandi dorsalis</name>
    <dbReference type="NCBI Taxonomy" id="1841481"/>
    <lineage>
        <taxon>Eukaryota</taxon>
        <taxon>Metazoa</taxon>
        <taxon>Chordata</taxon>
        <taxon>Craniata</taxon>
        <taxon>Vertebrata</taxon>
        <taxon>Euteleostomi</taxon>
        <taxon>Actinopterygii</taxon>
        <taxon>Neopterygii</taxon>
        <taxon>Teleostei</taxon>
        <taxon>Neoteleostei</taxon>
        <taxon>Acanthomorphata</taxon>
        <taxon>Carangaria</taxon>
        <taxon>Carangiformes</taxon>
        <taxon>Carangidae</taxon>
        <taxon>Seriola</taxon>
    </lineage>
</organism>
<dbReference type="InterPro" id="IPR001368">
    <property type="entry name" value="TNFR/NGFR_Cys_rich_reg"/>
</dbReference>
<proteinExistence type="predicted"/>
<accession>A0A3B4YCZ2</accession>
<dbReference type="GO" id="GO:0005886">
    <property type="term" value="C:plasma membrane"/>
    <property type="evidence" value="ECO:0007669"/>
    <property type="project" value="TreeGrafter"/>
</dbReference>
<dbReference type="PANTHER" id="PTHR12120:SF10">
    <property type="entry name" value="TNFR-CYS DOMAIN-CONTAINING PROTEIN"/>
    <property type="match status" value="1"/>
</dbReference>
<evidence type="ECO:0000313" key="13">
    <source>
        <dbReference type="Proteomes" id="UP000261360"/>
    </source>
</evidence>
<evidence type="ECO:0000313" key="12">
    <source>
        <dbReference type="Ensembl" id="ENSSLDP00000027412.1"/>
    </source>
</evidence>
<comment type="caution">
    <text evidence="9">Lacks conserved residue(s) required for the propagation of feature annotation.</text>
</comment>
<evidence type="ECO:0000256" key="7">
    <source>
        <dbReference type="ARBA" id="ARBA00023170"/>
    </source>
</evidence>
<evidence type="ECO:0000256" key="8">
    <source>
        <dbReference type="ARBA" id="ARBA00023180"/>
    </source>
</evidence>
<comment type="subcellular location">
    <subcellularLocation>
        <location evidence="1">Membrane</location>
        <topology evidence="1">Single-pass membrane protein</topology>
    </subcellularLocation>
</comment>
<feature type="repeat" description="TNFR-Cys" evidence="9">
    <location>
        <begin position="28"/>
        <end position="68"/>
    </location>
</feature>
<protein>
    <recommendedName>
        <fullName evidence="11">TNFR-Cys domain-containing protein</fullName>
    </recommendedName>
</protein>
<evidence type="ECO:0000256" key="1">
    <source>
        <dbReference type="ARBA" id="ARBA00004167"/>
    </source>
</evidence>
<sequence length="212" mass="23081">IDCNCFYKCKQLSQDCGFGDGGEGVCILCEEGKFSSNTGVDPCRRCTQCNLLNRLEKTACSLTNDALCGQCLPGIFLFNRGVKEETFSMVLIGSATASSIFLIAVLLWASLLTAERYSELDMIFLFLLIICLLFASLSLDHIHLFQYSEQVPEYCHGPEGRLSAAGLQHTPLSGCTETTVKQSEAPSQTTAPAEDSSRCFANAIYSTISHSN</sequence>
<feature type="transmembrane region" description="Helical" evidence="10">
    <location>
        <begin position="122"/>
        <end position="139"/>
    </location>
</feature>
<keyword evidence="8" id="KW-0325">Glycoprotein</keyword>
<dbReference type="InterPro" id="IPR047526">
    <property type="entry name" value="TNR19/27/EDAR"/>
</dbReference>
<keyword evidence="5 10" id="KW-0472">Membrane</keyword>
<dbReference type="PANTHER" id="PTHR12120">
    <property type="entry name" value="TNFR-CYS DOMAIN-CONTAINING PROTEIN"/>
    <property type="match status" value="1"/>
</dbReference>
<keyword evidence="13" id="KW-1185">Reference proteome</keyword>